<dbReference type="Pfam" id="PF00633">
    <property type="entry name" value="HHH"/>
    <property type="match status" value="1"/>
</dbReference>
<keyword evidence="11 12" id="KW-0326">Glycosidase</keyword>
<comment type="caution">
    <text evidence="15">The sequence shown here is derived from an EMBL/GenBank/DDBJ whole genome shotgun (WGS) entry which is preliminary data.</text>
</comment>
<dbReference type="HAMAP" id="MF_00942">
    <property type="entry name" value="Nth"/>
    <property type="match status" value="1"/>
</dbReference>
<dbReference type="PANTHER" id="PTHR10359">
    <property type="entry name" value="A/G-SPECIFIC ADENINE GLYCOSYLASE/ENDONUCLEASE III"/>
    <property type="match status" value="1"/>
</dbReference>
<dbReference type="InterPro" id="IPR005759">
    <property type="entry name" value="Nth"/>
</dbReference>
<keyword evidence="10 12" id="KW-0456">Lyase</keyword>
<evidence type="ECO:0000256" key="13">
    <source>
        <dbReference type="SAM" id="MobiDB-lite"/>
    </source>
</evidence>
<dbReference type="AlphaFoldDB" id="A0A9D6L774"/>
<dbReference type="InterPro" id="IPR003265">
    <property type="entry name" value="HhH-GPD_domain"/>
</dbReference>
<reference evidence="15" key="1">
    <citation type="submission" date="2020-07" db="EMBL/GenBank/DDBJ databases">
        <title>Huge and variable diversity of episymbiotic CPR bacteria and DPANN archaea in groundwater ecosystems.</title>
        <authorList>
            <person name="He C.Y."/>
            <person name="Keren R."/>
            <person name="Whittaker M."/>
            <person name="Farag I.F."/>
            <person name="Doudna J."/>
            <person name="Cate J.H.D."/>
            <person name="Banfield J.F."/>
        </authorList>
    </citation>
    <scope>NUCLEOTIDE SEQUENCE</scope>
    <source>
        <strain evidence="15">NC_groundwater_928_Pr1_S-0.2um_72_17</strain>
    </source>
</reference>
<comment type="catalytic activity">
    <reaction evidence="12">
        <text>2'-deoxyribonucleotide-(2'-deoxyribose 5'-phosphate)-2'-deoxyribonucleotide-DNA = a 3'-end 2'-deoxyribonucleotide-(2,3-dehydro-2,3-deoxyribose 5'-phosphate)-DNA + a 5'-end 5'-phospho-2'-deoxyribonucleoside-DNA + H(+)</text>
        <dbReference type="Rhea" id="RHEA:66592"/>
        <dbReference type="Rhea" id="RHEA-COMP:13180"/>
        <dbReference type="Rhea" id="RHEA-COMP:16897"/>
        <dbReference type="Rhea" id="RHEA-COMP:17067"/>
        <dbReference type="ChEBI" id="CHEBI:15378"/>
        <dbReference type="ChEBI" id="CHEBI:136412"/>
        <dbReference type="ChEBI" id="CHEBI:157695"/>
        <dbReference type="ChEBI" id="CHEBI:167181"/>
        <dbReference type="EC" id="4.2.99.18"/>
    </reaction>
</comment>
<evidence type="ECO:0000256" key="7">
    <source>
        <dbReference type="ARBA" id="ARBA00023014"/>
    </source>
</evidence>
<dbReference type="InterPro" id="IPR004035">
    <property type="entry name" value="Endouclease-III_FeS-bd_BS"/>
</dbReference>
<dbReference type="CDD" id="cd00056">
    <property type="entry name" value="ENDO3c"/>
    <property type="match status" value="1"/>
</dbReference>
<dbReference type="InterPro" id="IPR000445">
    <property type="entry name" value="HhH_motif"/>
</dbReference>
<evidence type="ECO:0000313" key="16">
    <source>
        <dbReference type="Proteomes" id="UP000807850"/>
    </source>
</evidence>
<dbReference type="SMART" id="SM00525">
    <property type="entry name" value="FES"/>
    <property type="match status" value="1"/>
</dbReference>
<dbReference type="SMART" id="SM00478">
    <property type="entry name" value="ENDO3c"/>
    <property type="match status" value="1"/>
</dbReference>
<evidence type="ECO:0000256" key="5">
    <source>
        <dbReference type="ARBA" id="ARBA00022801"/>
    </source>
</evidence>
<name>A0A9D6L774_UNCEI</name>
<dbReference type="InterPro" id="IPR023170">
    <property type="entry name" value="HhH_base_excis_C"/>
</dbReference>
<evidence type="ECO:0000256" key="12">
    <source>
        <dbReference type="HAMAP-Rule" id="MF_00942"/>
    </source>
</evidence>
<protein>
    <recommendedName>
        <fullName evidence="12">Endonuclease III</fullName>
        <ecNumber evidence="12">4.2.99.18</ecNumber>
    </recommendedName>
    <alternativeName>
        <fullName evidence="12">DNA-(apurinic or apyrimidinic site) lyase</fullName>
    </alternativeName>
</protein>
<proteinExistence type="inferred from homology"/>
<keyword evidence="9 12" id="KW-0234">DNA repair</keyword>
<evidence type="ECO:0000256" key="1">
    <source>
        <dbReference type="ARBA" id="ARBA00008343"/>
    </source>
</evidence>
<dbReference type="Pfam" id="PF00730">
    <property type="entry name" value="HhH-GPD"/>
    <property type="match status" value="1"/>
</dbReference>
<evidence type="ECO:0000256" key="6">
    <source>
        <dbReference type="ARBA" id="ARBA00023004"/>
    </source>
</evidence>
<dbReference type="PROSITE" id="PS00764">
    <property type="entry name" value="ENDONUCLEASE_III_1"/>
    <property type="match status" value="1"/>
</dbReference>
<dbReference type="FunFam" id="1.10.340.30:FF:000001">
    <property type="entry name" value="Endonuclease III"/>
    <property type="match status" value="1"/>
</dbReference>
<accession>A0A9D6L774</accession>
<keyword evidence="3 12" id="KW-0479">Metal-binding</keyword>
<keyword evidence="8 12" id="KW-0238">DNA-binding</keyword>
<dbReference type="Gene3D" id="1.10.340.30">
    <property type="entry name" value="Hypothetical protein, domain 2"/>
    <property type="match status" value="1"/>
</dbReference>
<dbReference type="GO" id="GO:0003677">
    <property type="term" value="F:DNA binding"/>
    <property type="evidence" value="ECO:0007669"/>
    <property type="project" value="UniProtKB-UniRule"/>
</dbReference>
<evidence type="ECO:0000313" key="15">
    <source>
        <dbReference type="EMBL" id="MBI3539896.1"/>
    </source>
</evidence>
<dbReference type="EMBL" id="JACQAY010000206">
    <property type="protein sequence ID" value="MBI3539896.1"/>
    <property type="molecule type" value="Genomic_DNA"/>
</dbReference>
<evidence type="ECO:0000256" key="4">
    <source>
        <dbReference type="ARBA" id="ARBA00022763"/>
    </source>
</evidence>
<dbReference type="GO" id="GO:0006285">
    <property type="term" value="P:base-excision repair, AP site formation"/>
    <property type="evidence" value="ECO:0007669"/>
    <property type="project" value="TreeGrafter"/>
</dbReference>
<organism evidence="15 16">
    <name type="scientific">Eiseniibacteriota bacterium</name>
    <dbReference type="NCBI Taxonomy" id="2212470"/>
    <lineage>
        <taxon>Bacteria</taxon>
        <taxon>Candidatus Eiseniibacteriota</taxon>
    </lineage>
</organism>
<feature type="binding site" evidence="12">
    <location>
        <position position="234"/>
    </location>
    <ligand>
        <name>[4Fe-4S] cluster</name>
        <dbReference type="ChEBI" id="CHEBI:49883"/>
    </ligand>
</feature>
<dbReference type="Proteomes" id="UP000807850">
    <property type="component" value="Unassembled WGS sequence"/>
</dbReference>
<feature type="region of interest" description="Disordered" evidence="13">
    <location>
        <begin position="1"/>
        <end position="29"/>
    </location>
</feature>
<sequence>MQGARVRSGTSGRRTTLRSRPAGRARARFRPPEPARVRAILEILKTTYPDSRTALDFASPLQLLIATILSAQCTDARVNQVTPVLFARYPDAASLAAADRGELERIIQSTGFFRNKAKAILRCTADIMALHGGEVPRTLEALTALHGVGRKTANVVLGNAFGIPGVVVDTHVGRLAQRLGLTRERDPVRIEFALMEILPRETWTMFSHWLILHGRRVCVARKPRCSICPLAVHCPRIGVAASA</sequence>
<evidence type="ECO:0000259" key="14">
    <source>
        <dbReference type="SMART" id="SM00478"/>
    </source>
</evidence>
<feature type="compositionally biased region" description="Basic residues" evidence="13">
    <location>
        <begin position="15"/>
        <end position="29"/>
    </location>
</feature>
<feature type="domain" description="HhH-GPD" evidence="14">
    <location>
        <begin position="69"/>
        <end position="216"/>
    </location>
</feature>
<comment type="function">
    <text evidence="12">DNA repair enzyme that has both DNA N-glycosylase activity and AP-lyase activity. The DNA N-glycosylase activity releases various damaged pyrimidines from DNA by cleaving the N-glycosidic bond, leaving an AP (apurinic/apyrimidinic) site. The AP-lyase activity cleaves the phosphodiester bond 3' to the AP site by a beta-elimination, leaving a 3'-terminal unsaturated sugar and a product with a terminal 5'-phosphate.</text>
</comment>
<dbReference type="GO" id="GO:0051539">
    <property type="term" value="F:4 iron, 4 sulfur cluster binding"/>
    <property type="evidence" value="ECO:0007669"/>
    <property type="project" value="UniProtKB-UniRule"/>
</dbReference>
<dbReference type="EC" id="4.2.99.18" evidence="12"/>
<feature type="binding site" evidence="12">
    <location>
        <position position="218"/>
    </location>
    <ligand>
        <name>[4Fe-4S] cluster</name>
        <dbReference type="ChEBI" id="CHEBI:49883"/>
    </ligand>
</feature>
<keyword evidence="5 12" id="KW-0378">Hydrolase</keyword>
<evidence type="ECO:0000256" key="9">
    <source>
        <dbReference type="ARBA" id="ARBA00023204"/>
    </source>
</evidence>
<evidence type="ECO:0000256" key="3">
    <source>
        <dbReference type="ARBA" id="ARBA00022723"/>
    </source>
</evidence>
<dbReference type="Gene3D" id="1.10.1670.10">
    <property type="entry name" value="Helix-hairpin-Helix base-excision DNA repair enzymes (C-terminal)"/>
    <property type="match status" value="1"/>
</dbReference>
<dbReference type="GO" id="GO:0140078">
    <property type="term" value="F:class I DNA-(apurinic or apyrimidinic site) endonuclease activity"/>
    <property type="evidence" value="ECO:0007669"/>
    <property type="project" value="UniProtKB-EC"/>
</dbReference>
<keyword evidence="15" id="KW-0255">Endonuclease</keyword>
<dbReference type="InterPro" id="IPR011257">
    <property type="entry name" value="DNA_glycosylase"/>
</dbReference>
<dbReference type="NCBIfam" id="TIGR01083">
    <property type="entry name" value="nth"/>
    <property type="match status" value="1"/>
</dbReference>
<dbReference type="InterPro" id="IPR003651">
    <property type="entry name" value="Endonuclease3_FeS-loop_motif"/>
</dbReference>
<gene>
    <name evidence="12 15" type="primary">nth</name>
    <name evidence="15" type="ORF">HY076_06455</name>
</gene>
<evidence type="ECO:0000256" key="10">
    <source>
        <dbReference type="ARBA" id="ARBA00023239"/>
    </source>
</evidence>
<keyword evidence="7 12" id="KW-0411">Iron-sulfur</keyword>
<dbReference type="GO" id="GO:0046872">
    <property type="term" value="F:metal ion binding"/>
    <property type="evidence" value="ECO:0007669"/>
    <property type="project" value="UniProtKB-KW"/>
</dbReference>
<dbReference type="GO" id="GO:0019104">
    <property type="term" value="F:DNA N-glycosylase activity"/>
    <property type="evidence" value="ECO:0007669"/>
    <property type="project" value="UniProtKB-UniRule"/>
</dbReference>
<keyword evidence="2 12" id="KW-0004">4Fe-4S</keyword>
<evidence type="ECO:0000256" key="8">
    <source>
        <dbReference type="ARBA" id="ARBA00023125"/>
    </source>
</evidence>
<feature type="compositionally biased region" description="Low complexity" evidence="13">
    <location>
        <begin position="1"/>
        <end position="14"/>
    </location>
</feature>
<keyword evidence="4 12" id="KW-0227">DNA damage</keyword>
<feature type="binding site" evidence="12">
    <location>
        <position position="228"/>
    </location>
    <ligand>
        <name>[4Fe-4S] cluster</name>
        <dbReference type="ChEBI" id="CHEBI:49883"/>
    </ligand>
</feature>
<dbReference type="SUPFAM" id="SSF48150">
    <property type="entry name" value="DNA-glycosylase"/>
    <property type="match status" value="1"/>
</dbReference>
<feature type="binding site" evidence="12">
    <location>
        <position position="225"/>
    </location>
    <ligand>
        <name>[4Fe-4S] cluster</name>
        <dbReference type="ChEBI" id="CHEBI:49883"/>
    </ligand>
</feature>
<evidence type="ECO:0000256" key="2">
    <source>
        <dbReference type="ARBA" id="ARBA00022485"/>
    </source>
</evidence>
<dbReference type="Pfam" id="PF10576">
    <property type="entry name" value="EndIII_4Fe-2S"/>
    <property type="match status" value="1"/>
</dbReference>
<keyword evidence="15" id="KW-0540">Nuclease</keyword>
<keyword evidence="6 12" id="KW-0408">Iron</keyword>
<dbReference type="FunFam" id="1.10.1670.10:FF:000001">
    <property type="entry name" value="Endonuclease III"/>
    <property type="match status" value="1"/>
</dbReference>
<comment type="similarity">
    <text evidence="1 12">Belongs to the Nth/MutY family.</text>
</comment>
<evidence type="ECO:0000256" key="11">
    <source>
        <dbReference type="ARBA" id="ARBA00023295"/>
    </source>
</evidence>
<dbReference type="PANTHER" id="PTHR10359:SF18">
    <property type="entry name" value="ENDONUCLEASE III"/>
    <property type="match status" value="1"/>
</dbReference>
<comment type="cofactor">
    <cofactor evidence="12">
        <name>[4Fe-4S] cluster</name>
        <dbReference type="ChEBI" id="CHEBI:49883"/>
    </cofactor>
    <text evidence="12">Binds 1 [4Fe-4S] cluster.</text>
</comment>